<evidence type="ECO:0000313" key="2">
    <source>
        <dbReference type="Proteomes" id="UP000248731"/>
    </source>
</evidence>
<gene>
    <name evidence="1" type="ORF">NCTC7307_04285</name>
</gene>
<dbReference type="Proteomes" id="UP000248731">
    <property type="component" value="Chromosome 1"/>
</dbReference>
<evidence type="ECO:0000313" key="1">
    <source>
        <dbReference type="EMBL" id="SQI26914.1"/>
    </source>
</evidence>
<name>A0A2X4WSG8_SALER</name>
<organism evidence="1 2">
    <name type="scientific">Salmonella enterica subsp. arizonae</name>
    <dbReference type="NCBI Taxonomy" id="59203"/>
    <lineage>
        <taxon>Bacteria</taxon>
        <taxon>Pseudomonadati</taxon>
        <taxon>Pseudomonadota</taxon>
        <taxon>Gammaproteobacteria</taxon>
        <taxon>Enterobacterales</taxon>
        <taxon>Enterobacteriaceae</taxon>
        <taxon>Salmonella</taxon>
    </lineage>
</organism>
<dbReference type="EMBL" id="LS483466">
    <property type="protein sequence ID" value="SQI26914.1"/>
    <property type="molecule type" value="Genomic_DNA"/>
</dbReference>
<proteinExistence type="predicted"/>
<reference evidence="1 2" key="1">
    <citation type="submission" date="2018-06" db="EMBL/GenBank/DDBJ databases">
        <authorList>
            <consortium name="Pathogen Informatics"/>
            <person name="Doyle S."/>
        </authorList>
    </citation>
    <scope>NUCLEOTIDE SEQUENCE [LARGE SCALE GENOMIC DNA]</scope>
    <source>
        <strain evidence="1 2">NCTC7307</strain>
    </source>
</reference>
<dbReference type="AlphaFoldDB" id="A0A2X4WSG8"/>
<accession>A0A2X4WSG8</accession>
<protein>
    <submittedName>
        <fullName evidence="1">Uncharacterized protein</fullName>
    </submittedName>
</protein>
<keyword evidence="2" id="KW-1185">Reference proteome</keyword>
<sequence length="114" mass="13499">MLKLSEEQCTSMGKMEDEDFVLDTAQKLKRKFPGITEPDDTFHIRLAKALDYANTLPLTTKNVRRDFLLLEAFWPGFYLKPEVDKWLRTPNGYSVEQRVEDYMHVMINRERRGL</sequence>